<comment type="caution">
    <text evidence="2">The sequence shown here is derived from an EMBL/GenBank/DDBJ whole genome shotgun (WGS) entry which is preliminary data.</text>
</comment>
<feature type="transmembrane region" description="Helical" evidence="1">
    <location>
        <begin position="40"/>
        <end position="60"/>
    </location>
</feature>
<keyword evidence="1" id="KW-0812">Transmembrane</keyword>
<evidence type="ECO:0000313" key="2">
    <source>
        <dbReference type="EMBL" id="PRQ01297.1"/>
    </source>
</evidence>
<feature type="transmembrane region" description="Helical" evidence="1">
    <location>
        <begin position="108"/>
        <end position="126"/>
    </location>
</feature>
<evidence type="ECO:0000256" key="1">
    <source>
        <dbReference type="SAM" id="Phobius"/>
    </source>
</evidence>
<keyword evidence="1" id="KW-0472">Membrane</keyword>
<keyword evidence="1" id="KW-1133">Transmembrane helix</keyword>
<reference evidence="2 3" key="1">
    <citation type="submission" date="2018-03" db="EMBL/GenBank/DDBJ databases">
        <title>Draft Genome Sequences of the Obligatory Marine Myxobacteria Enhygromyxa salina SWB007.</title>
        <authorList>
            <person name="Poehlein A."/>
            <person name="Moghaddam J.A."/>
            <person name="Harms H."/>
            <person name="Alanjari M."/>
            <person name="Koenig G.M."/>
            <person name="Daniel R."/>
            <person name="Schaeberle T.F."/>
        </authorList>
    </citation>
    <scope>NUCLEOTIDE SEQUENCE [LARGE SCALE GENOMIC DNA]</scope>
    <source>
        <strain evidence="2 3">SWB007</strain>
    </source>
</reference>
<dbReference type="AlphaFoldDB" id="A0A2S9Y868"/>
<evidence type="ECO:0000313" key="3">
    <source>
        <dbReference type="Proteomes" id="UP000238823"/>
    </source>
</evidence>
<dbReference type="Proteomes" id="UP000238823">
    <property type="component" value="Unassembled WGS sequence"/>
</dbReference>
<feature type="transmembrane region" description="Helical" evidence="1">
    <location>
        <begin position="80"/>
        <end position="96"/>
    </location>
</feature>
<accession>A0A2S9Y868</accession>
<feature type="transmembrane region" description="Helical" evidence="1">
    <location>
        <begin position="211"/>
        <end position="237"/>
    </location>
</feature>
<feature type="transmembrane region" description="Helical" evidence="1">
    <location>
        <begin position="132"/>
        <end position="150"/>
    </location>
</feature>
<organism evidence="2 3">
    <name type="scientific">Enhygromyxa salina</name>
    <dbReference type="NCBI Taxonomy" id="215803"/>
    <lineage>
        <taxon>Bacteria</taxon>
        <taxon>Pseudomonadati</taxon>
        <taxon>Myxococcota</taxon>
        <taxon>Polyangia</taxon>
        <taxon>Nannocystales</taxon>
        <taxon>Nannocystaceae</taxon>
        <taxon>Enhygromyxa</taxon>
    </lineage>
</organism>
<gene>
    <name evidence="2" type="ORF">ENSA7_59020</name>
</gene>
<dbReference type="EMBL" id="PVNL01000117">
    <property type="protein sequence ID" value="PRQ01297.1"/>
    <property type="molecule type" value="Genomic_DNA"/>
</dbReference>
<proteinExistence type="predicted"/>
<protein>
    <submittedName>
        <fullName evidence="2">Uncharacterized protein</fullName>
    </submittedName>
</protein>
<dbReference type="RefSeq" id="WP_106092751.1">
    <property type="nucleotide sequence ID" value="NZ_PVNL01000117.1"/>
</dbReference>
<dbReference type="OrthoDB" id="185917at2"/>
<sequence length="255" mass="28240">MIFVETPEVSHVERQGWVSMGIGAGLALVASALPQLRFIFGYLTILVHEMGHALTAWLFGYPAIPTFDFTYGGGITLQGARVWPLLLLPLGLLAWMGWQHRANPRARWAWTIVGVSFTLLAISPAHRHLMVLMGHGTELVIATVFIYRALSGSAIKLAAERPLYAACGLFIVFESLRFGYGLMTSEELRYMYEQAKGGGHWMDFSQLAGEFVIRVKTIATLFFLAALTVPGVAWLLFRYREMIGTKIVSTLGAES</sequence>
<name>A0A2S9Y868_9BACT</name>
<feature type="transmembrane region" description="Helical" evidence="1">
    <location>
        <begin position="162"/>
        <end position="183"/>
    </location>
</feature>
<feature type="transmembrane region" description="Helical" evidence="1">
    <location>
        <begin position="16"/>
        <end position="33"/>
    </location>
</feature>